<reference evidence="1 2" key="1">
    <citation type="submission" date="2016-10" db="EMBL/GenBank/DDBJ databases">
        <authorList>
            <person name="de Groot N.N."/>
        </authorList>
    </citation>
    <scope>NUCLEOTIDE SEQUENCE [LARGE SCALE GENOMIC DNA]</scope>
    <source>
        <strain evidence="1 2">DSM 23399</strain>
    </source>
</reference>
<dbReference type="RefSeq" id="WP_092894212.1">
    <property type="nucleotide sequence ID" value="NZ_CAXBKE010000032.1"/>
</dbReference>
<dbReference type="Proteomes" id="UP000198790">
    <property type="component" value="Unassembled WGS sequence"/>
</dbReference>
<gene>
    <name evidence="1" type="ORF">SAMN04489723_101100</name>
</gene>
<organism evidence="1 2">
    <name type="scientific">Algoriphagus aquimarinus</name>
    <dbReference type="NCBI Taxonomy" id="237018"/>
    <lineage>
        <taxon>Bacteria</taxon>
        <taxon>Pseudomonadati</taxon>
        <taxon>Bacteroidota</taxon>
        <taxon>Cytophagia</taxon>
        <taxon>Cytophagales</taxon>
        <taxon>Cyclobacteriaceae</taxon>
        <taxon>Algoriphagus</taxon>
    </lineage>
</organism>
<dbReference type="GO" id="GO:0004029">
    <property type="term" value="F:aldehyde dehydrogenase (NAD+) activity"/>
    <property type="evidence" value="ECO:0007669"/>
    <property type="project" value="TreeGrafter"/>
</dbReference>
<dbReference type="STRING" id="237018.SAMN04489723_101100"/>
<dbReference type="AlphaFoldDB" id="A0A1I0VAP1"/>
<evidence type="ECO:0000313" key="2">
    <source>
        <dbReference type="Proteomes" id="UP000198790"/>
    </source>
</evidence>
<protein>
    <submittedName>
        <fullName evidence="1">Nucleoside-diphosphate-sugar epimerase</fullName>
    </submittedName>
</protein>
<dbReference type="InterPro" id="IPR036291">
    <property type="entry name" value="NAD(P)-bd_dom_sf"/>
</dbReference>
<dbReference type="EMBL" id="FOKK01000001">
    <property type="protein sequence ID" value="SFA73385.1"/>
    <property type="molecule type" value="Genomic_DNA"/>
</dbReference>
<name>A0A1I0VAP1_9BACT</name>
<dbReference type="PANTHER" id="PTHR48079">
    <property type="entry name" value="PROTEIN YEEZ"/>
    <property type="match status" value="1"/>
</dbReference>
<evidence type="ECO:0000313" key="1">
    <source>
        <dbReference type="EMBL" id="SFA73385.1"/>
    </source>
</evidence>
<keyword evidence="2" id="KW-1185">Reference proteome</keyword>
<dbReference type="GO" id="GO:0005737">
    <property type="term" value="C:cytoplasm"/>
    <property type="evidence" value="ECO:0007669"/>
    <property type="project" value="TreeGrafter"/>
</dbReference>
<sequence>MSKISIIGLGWIGLPLAKILSQEHSVCGSTTSADKAASLQNEGINAIQFALVPFPQGKGFQKLLASEIMVINIPPRSRTSTGEFYLEQIKFLRSMVDQSSIKKVLFVSSTGVYPDANRKAAYTEGEYLDKGLTGNETIFKSELMFSEDRDFDLTIVRFGGLLGDERIPGKYVAGKENITGHTRVNFIYRNDAARMLAWIIEKELWNEVYNGVAPMHVLRKDVYEQNVQELGFEPPKSYQIASDDDDRVVSGDKILHTGFEFEYPNPLDFPYSRES</sequence>
<dbReference type="Gene3D" id="3.40.50.720">
    <property type="entry name" value="NAD(P)-binding Rossmann-like Domain"/>
    <property type="match status" value="1"/>
</dbReference>
<dbReference type="InterPro" id="IPR051783">
    <property type="entry name" value="NAD(P)-dependent_oxidoreduct"/>
</dbReference>
<dbReference type="PANTHER" id="PTHR48079:SF6">
    <property type="entry name" value="NAD(P)-BINDING DOMAIN-CONTAINING PROTEIN-RELATED"/>
    <property type="match status" value="1"/>
</dbReference>
<proteinExistence type="predicted"/>
<dbReference type="SUPFAM" id="SSF51735">
    <property type="entry name" value="NAD(P)-binding Rossmann-fold domains"/>
    <property type="match status" value="1"/>
</dbReference>
<accession>A0A1I0VAP1</accession>
<dbReference type="OrthoDB" id="751203at2"/>